<keyword evidence="3" id="KW-0808">Transferase</keyword>
<dbReference type="AlphaFoldDB" id="F2LTF8"/>
<dbReference type="RefSeq" id="WP_013700270.1">
    <property type="nucleotide sequence ID" value="NC_015383.1"/>
</dbReference>
<dbReference type="InterPro" id="IPR050953">
    <property type="entry name" value="N4_N6_ade-DNA_methylase"/>
</dbReference>
<dbReference type="InterPro" id="IPR029063">
    <property type="entry name" value="SAM-dependent_MTases_sf"/>
</dbReference>
<dbReference type="KEGG" id="bgd:bgla_4p3590"/>
<geneLocation type="plasmid" evidence="7 8">
    <name>bgla_4p</name>
</geneLocation>
<keyword evidence="2" id="KW-0489">Methyltransferase</keyword>
<gene>
    <name evidence="7" type="ordered locus">bgla_4p3590</name>
</gene>
<dbReference type="Proteomes" id="UP000008316">
    <property type="component" value="Plasmid bgla_4p"/>
</dbReference>
<sequence length="1050" mass="117300">MKNELSISLGTLHTILGWPAPGAVTHPEGGGASIFASLAREKIGRALARYVDGRSALIGVLMGDSESGSTEPPIALVVDFQGYANENTLRELHRMAWNFSHTPTLITIEPGLLRAWSCCEAPNPDRKLSEFLVHEIKPGDLVGKKSDGLENRAARALHWINLVSGAFFSQYAERFDRDGRADQMLLRNLRDIRDKLRAAALQDDDVCHDLLARIIFVKFLFDRKDADGAAALTATKLTRLYAEGVLSQPYADFASILANYSDTYKLFDWLNTRFNGDLFPGKGDTSAARAKGWAREKRVVGKEHLALLSDFIRGDVDMPSGQSCLWPQYSFDVIPLEFISSIYETFVSDRAADGVFYTPPYLVDFVLDRVLPWSGHEWDLKILDPACGSGIFLVKAFQRLVHRWKQANPGQSIRAETLRNLLERNIFGVDKDPHAVRVACFSLYLAMCDEVEPRHYWTQIVFPTMREQRLVCSDFFAEDKGGFHTISDAGSYDLVVGNAPWGDSLVTNAAIGWASDDRHKWTVANKDIGGLFLAKAMHLLARHGRIAMIQSANSLLFNGSAKALAFRQELFTTHRVEEIYNLSALRFKVFKRKSHTTKMSISPACVVIMSGEKPTFEDQIAYVSPKHLKPLVDEFNIVIEPQDRRWLTVRDAILDRRVWTTLMWGGPRDRALIKKLQSFPSLAAPGDGHEVRSRQGIIYGDRTRAVPQLHTRRLFDSKTFPGGSLVYMDGDSLPKAGDIRTHSRDSTDFNAFSWPQLIIKQSWQKDSGRFAARLVKSKGRDGVLCNKSYVTVHADAPLLEAACVSFNSMVAVYFLQLTSGRVAAYRPEALVHELLEVPLPRPLEGLASDASTYGELDKRVFDAFGFKDAERALIEDMFHYTLADFRGDESSPGRQATSAASADGSESHLEAYCTYFARVLKSGFGNDKVINATIFQGEQDAPLPYRLVAFELGGDPRDTVKVVNMRTAALLKELERLDSSMPGAGLVRRGIYNERVARIYDSSGGQPTIFILKPDMVRYWTRSAALHDGDEVALDLFKWQRASSKRAAVQ</sequence>
<dbReference type="EC" id="2.1.1.72" evidence="1"/>
<dbReference type="GO" id="GO:0009007">
    <property type="term" value="F:site-specific DNA-methyltransferase (adenine-specific) activity"/>
    <property type="evidence" value="ECO:0007669"/>
    <property type="project" value="UniProtKB-EC"/>
</dbReference>
<dbReference type="SUPFAM" id="SSF53335">
    <property type="entry name" value="S-adenosyl-L-methionine-dependent methyltransferases"/>
    <property type="match status" value="1"/>
</dbReference>
<dbReference type="PANTHER" id="PTHR33841:SF1">
    <property type="entry name" value="DNA METHYLTRANSFERASE A"/>
    <property type="match status" value="1"/>
</dbReference>
<dbReference type="Gene3D" id="3.40.50.150">
    <property type="entry name" value="Vaccinia Virus protein VP39"/>
    <property type="match status" value="1"/>
</dbReference>
<dbReference type="PANTHER" id="PTHR33841">
    <property type="entry name" value="DNA METHYLTRANSFERASE YEEA-RELATED"/>
    <property type="match status" value="1"/>
</dbReference>
<dbReference type="GO" id="GO:0032259">
    <property type="term" value="P:methylation"/>
    <property type="evidence" value="ECO:0007669"/>
    <property type="project" value="UniProtKB-KW"/>
</dbReference>
<protein>
    <recommendedName>
        <fullName evidence="1">site-specific DNA-methyltransferase (adenine-specific)</fullName>
        <ecNumber evidence="1">2.1.1.72</ecNumber>
    </recommendedName>
</protein>
<comment type="catalytic activity">
    <reaction evidence="5">
        <text>a 2'-deoxyadenosine in DNA + S-adenosyl-L-methionine = an N(6)-methyl-2'-deoxyadenosine in DNA + S-adenosyl-L-homocysteine + H(+)</text>
        <dbReference type="Rhea" id="RHEA:15197"/>
        <dbReference type="Rhea" id="RHEA-COMP:12418"/>
        <dbReference type="Rhea" id="RHEA-COMP:12419"/>
        <dbReference type="ChEBI" id="CHEBI:15378"/>
        <dbReference type="ChEBI" id="CHEBI:57856"/>
        <dbReference type="ChEBI" id="CHEBI:59789"/>
        <dbReference type="ChEBI" id="CHEBI:90615"/>
        <dbReference type="ChEBI" id="CHEBI:90616"/>
        <dbReference type="EC" id="2.1.1.72"/>
    </reaction>
</comment>
<dbReference type="GO" id="GO:0006304">
    <property type="term" value="P:DNA modification"/>
    <property type="evidence" value="ECO:0007669"/>
    <property type="project" value="InterPro"/>
</dbReference>
<evidence type="ECO:0000313" key="8">
    <source>
        <dbReference type="Proteomes" id="UP000008316"/>
    </source>
</evidence>
<keyword evidence="7" id="KW-0614">Plasmid</keyword>
<accession>F2LTF8</accession>
<evidence type="ECO:0000313" key="7">
    <source>
        <dbReference type="EMBL" id="AEA66104.1"/>
    </source>
</evidence>
<proteinExistence type="predicted"/>
<reference evidence="7 8" key="1">
    <citation type="journal article" date="2011" name="J. Bacteriol.">
        <title>Complete genome sequence of Burkholderia gladioli BSR3.</title>
        <authorList>
            <person name="Seo Y.S."/>
            <person name="Lim J."/>
            <person name="Choi B.S."/>
            <person name="Kim H."/>
            <person name="Goo E."/>
            <person name="Lee B."/>
            <person name="Lim J.S."/>
            <person name="Choi I.Y."/>
            <person name="Moon J.S."/>
            <person name="Kim J."/>
            <person name="Hwang I."/>
        </authorList>
    </citation>
    <scope>NUCLEOTIDE SEQUENCE [LARGE SCALE GENOMIC DNA]</scope>
    <source>
        <strain evidence="8">BSR3</strain>
    </source>
</reference>
<evidence type="ECO:0000256" key="4">
    <source>
        <dbReference type="ARBA" id="ARBA00022691"/>
    </source>
</evidence>
<evidence type="ECO:0000256" key="1">
    <source>
        <dbReference type="ARBA" id="ARBA00011900"/>
    </source>
</evidence>
<organism evidence="7 8">
    <name type="scientific">Burkholderia gladioli (strain BSR3)</name>
    <dbReference type="NCBI Taxonomy" id="999541"/>
    <lineage>
        <taxon>Bacteria</taxon>
        <taxon>Pseudomonadati</taxon>
        <taxon>Pseudomonadota</taxon>
        <taxon>Betaproteobacteria</taxon>
        <taxon>Burkholderiales</taxon>
        <taxon>Burkholderiaceae</taxon>
        <taxon>Burkholderia</taxon>
    </lineage>
</organism>
<feature type="domain" description="Type II methyltransferase M.TaqI-like" evidence="6">
    <location>
        <begin position="425"/>
        <end position="583"/>
    </location>
</feature>
<evidence type="ECO:0000259" key="6">
    <source>
        <dbReference type="Pfam" id="PF07669"/>
    </source>
</evidence>
<keyword evidence="8" id="KW-1185">Reference proteome</keyword>
<dbReference type="InterPro" id="IPR011639">
    <property type="entry name" value="MethylTrfase_TaqI-like_dom"/>
</dbReference>
<dbReference type="HOGENOM" id="CLU_007039_0_0_4"/>
<evidence type="ECO:0000256" key="3">
    <source>
        <dbReference type="ARBA" id="ARBA00022679"/>
    </source>
</evidence>
<dbReference type="Pfam" id="PF07669">
    <property type="entry name" value="Eco57I"/>
    <property type="match status" value="1"/>
</dbReference>
<dbReference type="PRINTS" id="PR00507">
    <property type="entry name" value="N12N6MTFRASE"/>
</dbReference>
<keyword evidence="4" id="KW-0949">S-adenosyl-L-methionine</keyword>
<dbReference type="EMBL" id="CP002604">
    <property type="protein sequence ID" value="AEA66104.1"/>
    <property type="molecule type" value="Genomic_DNA"/>
</dbReference>
<evidence type="ECO:0000256" key="5">
    <source>
        <dbReference type="ARBA" id="ARBA00047942"/>
    </source>
</evidence>
<name>F2LTF8_BURGS</name>
<evidence type="ECO:0000256" key="2">
    <source>
        <dbReference type="ARBA" id="ARBA00022603"/>
    </source>
</evidence>